<organism evidence="6 7">
    <name type="scientific">Clostridium neonatale</name>
    <dbReference type="NCBI Taxonomy" id="137838"/>
    <lineage>
        <taxon>Bacteria</taxon>
        <taxon>Bacillati</taxon>
        <taxon>Bacillota</taxon>
        <taxon>Clostridia</taxon>
        <taxon>Eubacteriales</taxon>
        <taxon>Clostridiaceae</taxon>
        <taxon>Clostridium</taxon>
    </lineage>
</organism>
<comment type="caution">
    <text evidence="6">The sequence shown here is derived from an EMBL/GenBank/DDBJ whole genome shotgun (WGS) entry which is preliminary data.</text>
</comment>
<protein>
    <submittedName>
        <fullName evidence="6">Flagellar hook-associated protein 3</fullName>
    </submittedName>
</protein>
<evidence type="ECO:0000259" key="5">
    <source>
        <dbReference type="Pfam" id="PF00700"/>
    </source>
</evidence>
<dbReference type="InterPro" id="IPR001029">
    <property type="entry name" value="Flagellin_N"/>
</dbReference>
<reference evidence="6 7" key="1">
    <citation type="submission" date="2017-10" db="EMBL/GenBank/DDBJ databases">
        <title>Effective Description of Clostridium neonatale sp. nov. linked to necrotizing enterocolitis in neonates and a clarification of species assignable to the genus Clostridium (Prazmowski 1880) emend. Lawson and Rainey 2016.</title>
        <authorList>
            <person name="Bernard K."/>
            <person name="Burdz T."/>
            <person name="Wiebe D."/>
            <person name="Balcewich B."/>
            <person name="Alfa M."/>
            <person name="Bernier A.-M."/>
        </authorList>
    </citation>
    <scope>NUCLEOTIDE SEQUENCE [LARGE SCALE GENOMIC DNA]</scope>
    <source>
        <strain evidence="6 7">LCDC99A005</strain>
    </source>
</reference>
<comment type="similarity">
    <text evidence="2">Belongs to the bacterial flagellin family.</text>
</comment>
<keyword evidence="6" id="KW-0282">Flagellum</keyword>
<comment type="subcellular location">
    <subcellularLocation>
        <location evidence="1">Bacterial flagellum</location>
    </subcellularLocation>
</comment>
<dbReference type="PANTHER" id="PTHR42792">
    <property type="entry name" value="FLAGELLIN"/>
    <property type="match status" value="1"/>
</dbReference>
<dbReference type="Pfam" id="PF00669">
    <property type="entry name" value="Flagellin_N"/>
    <property type="match status" value="1"/>
</dbReference>
<evidence type="ECO:0000313" key="6">
    <source>
        <dbReference type="EMBL" id="PEG32230.1"/>
    </source>
</evidence>
<dbReference type="AlphaFoldDB" id="A0A2A7MKZ7"/>
<dbReference type="STRING" id="137838.GCA_001458595_03731"/>
<keyword evidence="3" id="KW-0975">Bacterial flagellum</keyword>
<dbReference type="SUPFAM" id="SSF64518">
    <property type="entry name" value="Phase 1 flagellin"/>
    <property type="match status" value="1"/>
</dbReference>
<dbReference type="RefSeq" id="WP_058296376.1">
    <property type="nucleotide sequence ID" value="NZ_CAMRXG010000021.1"/>
</dbReference>
<dbReference type="Gene3D" id="1.20.1330.10">
    <property type="entry name" value="f41 fragment of flagellin, N-terminal domain"/>
    <property type="match status" value="1"/>
</dbReference>
<evidence type="ECO:0000256" key="2">
    <source>
        <dbReference type="ARBA" id="ARBA00005709"/>
    </source>
</evidence>
<dbReference type="GO" id="GO:0005198">
    <property type="term" value="F:structural molecule activity"/>
    <property type="evidence" value="ECO:0007669"/>
    <property type="project" value="InterPro"/>
</dbReference>
<name>A0A2A7MKZ7_9CLOT</name>
<dbReference type="InterPro" id="IPR046358">
    <property type="entry name" value="Flagellin_C"/>
</dbReference>
<dbReference type="InterPro" id="IPR001492">
    <property type="entry name" value="Flagellin"/>
</dbReference>
<dbReference type="EMBL" id="PDCJ01000001">
    <property type="protein sequence ID" value="PEG32230.1"/>
    <property type="molecule type" value="Genomic_DNA"/>
</dbReference>
<keyword evidence="6" id="KW-0966">Cell projection</keyword>
<gene>
    <name evidence="6" type="primary">flgL</name>
    <name evidence="6" type="ORF">CQ394_11210</name>
</gene>
<evidence type="ECO:0000259" key="4">
    <source>
        <dbReference type="Pfam" id="PF00669"/>
    </source>
</evidence>
<evidence type="ECO:0000256" key="1">
    <source>
        <dbReference type="ARBA" id="ARBA00004365"/>
    </source>
</evidence>
<dbReference type="GO" id="GO:0071973">
    <property type="term" value="P:bacterial-type flagellum-dependent cell motility"/>
    <property type="evidence" value="ECO:0007669"/>
    <property type="project" value="InterPro"/>
</dbReference>
<dbReference type="GO" id="GO:0009424">
    <property type="term" value="C:bacterial-type flagellum hook"/>
    <property type="evidence" value="ECO:0007669"/>
    <property type="project" value="InterPro"/>
</dbReference>
<dbReference type="GeneID" id="68878711"/>
<sequence>MQRITNSMMTSKFLSNMKRNLNNMSTLQNQLASGKEILRTSQNPFIATRNKQLSNQLSENEQYNANIKDTSNWCDTTDTALAQAGNVMARIKELMVKAGNGSYSEDEISTIKNEVVEKSKELAQIMNTTFDGAYIFGGTKGTTKPVTVDADGNIAYADPEGNGFGNASFTGTATSLTGTDLTNVQNQLETHLKTEISQGVVVEYNKTATDIFEFTDSKLTPNNVNVMDEISSLIKNLGVLSDKNALDADQSAALSYVNGDGLSRMDSIIQNLLSNRAQVGTMQNRMESAMETNEDQNYNMTDILSSSEDIDFTEKTMEYAVMQTVYTAALQTSSKVLTNTIMDYI</sequence>
<dbReference type="Pfam" id="PF00700">
    <property type="entry name" value="Flagellin_C"/>
    <property type="match status" value="1"/>
</dbReference>
<dbReference type="OrthoDB" id="9758307at2"/>
<keyword evidence="6" id="KW-0969">Cilium</keyword>
<evidence type="ECO:0000313" key="7">
    <source>
        <dbReference type="Proteomes" id="UP000220840"/>
    </source>
</evidence>
<keyword evidence="7" id="KW-1185">Reference proteome</keyword>
<feature type="domain" description="Flagellin N-terminal" evidence="4">
    <location>
        <begin position="4"/>
        <end position="139"/>
    </location>
</feature>
<dbReference type="PANTHER" id="PTHR42792:SF1">
    <property type="entry name" value="FLAGELLAR HOOK-ASSOCIATED PROTEIN 3"/>
    <property type="match status" value="1"/>
</dbReference>
<evidence type="ECO:0000256" key="3">
    <source>
        <dbReference type="ARBA" id="ARBA00023143"/>
    </source>
</evidence>
<proteinExistence type="inferred from homology"/>
<dbReference type="InterPro" id="IPR013384">
    <property type="entry name" value="Flagell_FlgL"/>
</dbReference>
<dbReference type="Proteomes" id="UP000220840">
    <property type="component" value="Unassembled WGS sequence"/>
</dbReference>
<accession>A0A2A7MKZ7</accession>
<feature type="domain" description="Flagellin C-terminal" evidence="5">
    <location>
        <begin position="264"/>
        <end position="336"/>
    </location>
</feature>
<dbReference type="NCBIfam" id="TIGR02550">
    <property type="entry name" value="flagell_flgL"/>
    <property type="match status" value="1"/>
</dbReference>